<dbReference type="InterPro" id="IPR005312">
    <property type="entry name" value="DUF1759"/>
</dbReference>
<name>A0A0V1AP07_TRISP</name>
<dbReference type="Pfam" id="PF03564">
    <property type="entry name" value="DUF1759"/>
    <property type="match status" value="1"/>
</dbReference>
<dbReference type="PANTHER" id="PTHR47331">
    <property type="entry name" value="PHD-TYPE DOMAIN-CONTAINING PROTEIN"/>
    <property type="match status" value="1"/>
</dbReference>
<feature type="compositionally biased region" description="Basic and acidic residues" evidence="1">
    <location>
        <begin position="276"/>
        <end position="286"/>
    </location>
</feature>
<dbReference type="GO" id="GO:0008270">
    <property type="term" value="F:zinc ion binding"/>
    <property type="evidence" value="ECO:0007669"/>
    <property type="project" value="InterPro"/>
</dbReference>
<sequence length="1103" mass="123151">MLQDLNRMCDESEKAVVIQGQLSLVEKLFEETDALQSAFEEGVEAEEQEASMIEWSGYRLDFLRSQARAQEVAGQGLADRAAPQELKTAEVDPNVRLPRLELPKFDGDVTRFHEFWDQFETSVHRQPGASGATKLAYLRGCLTGAALDTIEGLSASNQGYELALQRLRERFDRPMVAVREQILRLVDLLMTKNKLSTICDEFHKKVYALTALGKDPRTSDLSVAEVLIALCREQLPGSVQFRWDELAQANNAVVADLPAFLRFLQQQTDLPGASRRSKEPTRETTKARRSGATFLHAAVERSCYICQKQHLPQQCPSLLRAGLHQRRELARRARLCFACLEPGHYASGCKHRGKTTDGKPVPASSPSTSASERSVAEQKTIVRSEEPSSAPVHANVATRSSQWTSRLQTVRAVAYGEQGQGKRVTCLLDTASERSFVRQDLASALGLVGQTSPLSLVRIGGILHEIPDAQLVKLWLGRADGRSAERHPLQALTMPKLCNNLCNTRLRTDDWEHLRPLGLAMDDCPDSDQVDVVIGIDSYYRFLGNQIRRGGPEDPVAVESVLGWIICGPVIANPSSPVTTTLCASVDQGIDRTLRRFWEIEEIGVGSKGDPEMSEQEKSFRDSLSFDGTRYSVRLLKKSGEMNLPNNFELARRRLGAVERRLAQDPVRREQYASIFQDYLKNGWAEQVNDEGKSGRTWYLPHHVVYQQGPEGQKARIVFDGSAKYQGTSLNDHLDAGPKVQTDLMGILLRFRRYRVALQSDIAKMYLQVGLHEDERDFCRFLWRDRSGTLDIYRLTRVCFGSCMYVDDLVVSRDSVADAKLFVHQASDLLSRGGFHLTKWASNAPEALSDLPAEDCSSVDRSRLWKTLGISWNPQLDQLSICPPSQAASETHGTKRGLLRLAASVFDPLGALTPFTVRAKQLLQSLWQTGISWDDPLPPEISGKWDQWRSDLGDLHQIALPRAYLPYSPMEVSRLELHGFGDASEAAYAAVVYLRATQSTGVTRVSFVAAKSKVAPLKKLSVPRLELSAALLCVRLVRYVLQELALPVDACYCWSGCSKRNAEQLLHWLQYHRRKMRPLSSTQVGIPVSKPDPSDCLVPTFSA</sequence>
<keyword evidence="4" id="KW-1185">Reference proteome</keyword>
<feature type="region of interest" description="Disordered" evidence="1">
    <location>
        <begin position="349"/>
        <end position="398"/>
    </location>
</feature>
<dbReference type="EMBL" id="JYDH01000380">
    <property type="protein sequence ID" value="KRY26594.1"/>
    <property type="molecule type" value="Genomic_DNA"/>
</dbReference>
<dbReference type="InterPro" id="IPR001878">
    <property type="entry name" value="Znf_CCHC"/>
</dbReference>
<dbReference type="GO" id="GO:0003676">
    <property type="term" value="F:nucleic acid binding"/>
    <property type="evidence" value="ECO:0007669"/>
    <property type="project" value="InterPro"/>
</dbReference>
<reference evidence="3 4" key="1">
    <citation type="submission" date="2015-01" db="EMBL/GenBank/DDBJ databases">
        <title>Evolution of Trichinella species and genotypes.</title>
        <authorList>
            <person name="Korhonen P.K."/>
            <person name="Edoardo P."/>
            <person name="Giuseppe L.R."/>
            <person name="Gasser R.B."/>
        </authorList>
    </citation>
    <scope>NUCLEOTIDE SEQUENCE [LARGE SCALE GENOMIC DNA]</scope>
    <source>
        <strain evidence="3">ISS3</strain>
    </source>
</reference>
<dbReference type="OrthoDB" id="429521at2759"/>
<dbReference type="AlphaFoldDB" id="A0A0V1AP07"/>
<gene>
    <name evidence="3" type="ORF">T01_139</name>
</gene>
<protein>
    <recommendedName>
        <fullName evidence="2">CCHC-type domain-containing protein</fullName>
    </recommendedName>
</protein>
<evidence type="ECO:0000313" key="4">
    <source>
        <dbReference type="Proteomes" id="UP000054776"/>
    </source>
</evidence>
<dbReference type="SMART" id="SM00343">
    <property type="entry name" value="ZnF_C2HC"/>
    <property type="match status" value="2"/>
</dbReference>
<evidence type="ECO:0000259" key="2">
    <source>
        <dbReference type="SMART" id="SM00343"/>
    </source>
</evidence>
<accession>A0A0V1AP07</accession>
<dbReference type="SUPFAM" id="SSF56672">
    <property type="entry name" value="DNA/RNA polymerases"/>
    <property type="match status" value="1"/>
</dbReference>
<feature type="region of interest" description="Disordered" evidence="1">
    <location>
        <begin position="271"/>
        <end position="290"/>
    </location>
</feature>
<organism evidence="3 4">
    <name type="scientific">Trichinella spiralis</name>
    <name type="common">Trichina worm</name>
    <dbReference type="NCBI Taxonomy" id="6334"/>
    <lineage>
        <taxon>Eukaryota</taxon>
        <taxon>Metazoa</taxon>
        <taxon>Ecdysozoa</taxon>
        <taxon>Nematoda</taxon>
        <taxon>Enoplea</taxon>
        <taxon>Dorylaimia</taxon>
        <taxon>Trichinellida</taxon>
        <taxon>Trichinellidae</taxon>
        <taxon>Trichinella</taxon>
    </lineage>
</organism>
<dbReference type="InterPro" id="IPR043502">
    <property type="entry name" value="DNA/RNA_pol_sf"/>
</dbReference>
<dbReference type="PANTHER" id="PTHR47331:SF5">
    <property type="entry name" value="RIBONUCLEASE H"/>
    <property type="match status" value="1"/>
</dbReference>
<feature type="domain" description="CCHC-type" evidence="2">
    <location>
        <begin position="302"/>
        <end position="317"/>
    </location>
</feature>
<dbReference type="Proteomes" id="UP000054776">
    <property type="component" value="Unassembled WGS sequence"/>
</dbReference>
<dbReference type="InParanoid" id="A0A0V1AP07"/>
<feature type="compositionally biased region" description="Basic and acidic residues" evidence="1">
    <location>
        <begin position="374"/>
        <end position="386"/>
    </location>
</feature>
<dbReference type="STRING" id="6334.A0A0V1AP07"/>
<dbReference type="Pfam" id="PF05380">
    <property type="entry name" value="Peptidase_A17"/>
    <property type="match status" value="1"/>
</dbReference>
<evidence type="ECO:0000256" key="1">
    <source>
        <dbReference type="SAM" id="MobiDB-lite"/>
    </source>
</evidence>
<dbReference type="Gene3D" id="4.10.60.10">
    <property type="entry name" value="Zinc finger, CCHC-type"/>
    <property type="match status" value="1"/>
</dbReference>
<evidence type="ECO:0000313" key="3">
    <source>
        <dbReference type="EMBL" id="KRY26594.1"/>
    </source>
</evidence>
<dbReference type="InterPro" id="IPR008042">
    <property type="entry name" value="Retrotrans_Pao"/>
</dbReference>
<feature type="compositionally biased region" description="Low complexity" evidence="1">
    <location>
        <begin position="360"/>
        <end position="373"/>
    </location>
</feature>
<feature type="domain" description="CCHC-type" evidence="2">
    <location>
        <begin position="335"/>
        <end position="351"/>
    </location>
</feature>
<comment type="caution">
    <text evidence="3">The sequence shown here is derived from an EMBL/GenBank/DDBJ whole genome shotgun (WGS) entry which is preliminary data.</text>
</comment>
<proteinExistence type="predicted"/>